<evidence type="ECO:0000313" key="2">
    <source>
        <dbReference type="Proteomes" id="UP000565262"/>
    </source>
</evidence>
<keyword evidence="2" id="KW-1185">Reference proteome</keyword>
<organism evidence="1 2">
    <name type="scientific">Oceanospirillum sediminis</name>
    <dbReference type="NCBI Taxonomy" id="2760088"/>
    <lineage>
        <taxon>Bacteria</taxon>
        <taxon>Pseudomonadati</taxon>
        <taxon>Pseudomonadota</taxon>
        <taxon>Gammaproteobacteria</taxon>
        <taxon>Oceanospirillales</taxon>
        <taxon>Oceanospirillaceae</taxon>
        <taxon>Oceanospirillum</taxon>
    </lineage>
</organism>
<dbReference type="Proteomes" id="UP000565262">
    <property type="component" value="Unassembled WGS sequence"/>
</dbReference>
<evidence type="ECO:0000313" key="1">
    <source>
        <dbReference type="EMBL" id="MBB1487769.1"/>
    </source>
</evidence>
<sequence length="427" mass="47683">MSISPKGIIPGIAIAALLAAWLPVNTGNTVQTQLEQAITINNQQENTFRVEILEYDKSLWSSELITRLTLNTPAESDNEASYIDIRHFIDHGFISAAFKSEVIITEEIRDTLKLTDDHRPPLRFDGEISSSAALINTYLDRVSFLPDSGDGSIVINPAMIRLNYDIEHNDYQLDGSWNGAQLAAGQDNLNIKPLSLTVEGKQETDLLWKYQSQLRAEGFAFGNQNFSLNSESIRVSDQFDIHRDNQGKDSIFYDSTLEFSHINASQNQLSLLDMSPATLSYNLSGPDIMATESLIAASQRINSETMTQQDIDTLMPLFSEFIRLLKLDIYQINLVTQEGSIRGNLNMSLDASQQDVMHAVSFPPLLLNILVLDSDLTISKSLLGSMLPLQILATQLDQKDAYLETEDDMIVKTKMRDGQLTLNDVPF</sequence>
<comment type="caution">
    <text evidence="1">The sequence shown here is derived from an EMBL/GenBank/DDBJ whole genome shotgun (WGS) entry which is preliminary data.</text>
</comment>
<protein>
    <submittedName>
        <fullName evidence="1">DUF945 family protein</fullName>
    </submittedName>
</protein>
<dbReference type="EMBL" id="JACJFM010000018">
    <property type="protein sequence ID" value="MBB1487769.1"/>
    <property type="molecule type" value="Genomic_DNA"/>
</dbReference>
<accession>A0A839ITG1</accession>
<proteinExistence type="predicted"/>
<name>A0A839ITG1_9GAMM</name>
<reference evidence="1 2" key="1">
    <citation type="submission" date="2020-08" db="EMBL/GenBank/DDBJ databases">
        <title>Oceanospirillum sp. nov. isolated from marine sediment.</title>
        <authorList>
            <person name="Ji X."/>
        </authorList>
    </citation>
    <scope>NUCLEOTIDE SEQUENCE [LARGE SCALE GENOMIC DNA]</scope>
    <source>
        <strain evidence="1 2">D5</strain>
    </source>
</reference>
<dbReference type="Pfam" id="PF06097">
    <property type="entry name" value="DUF945"/>
    <property type="match status" value="1"/>
</dbReference>
<dbReference type="AlphaFoldDB" id="A0A839ITG1"/>
<dbReference type="RefSeq" id="WP_182809545.1">
    <property type="nucleotide sequence ID" value="NZ_JACJFM010000018.1"/>
</dbReference>
<dbReference type="InterPro" id="IPR010352">
    <property type="entry name" value="DUF945"/>
</dbReference>
<gene>
    <name evidence="1" type="ORF">H4O21_14250</name>
</gene>